<comment type="catalytic activity">
    <reaction evidence="26">
        <text>GTP + H2O = GDP + phosphate + H(+)</text>
        <dbReference type="Rhea" id="RHEA:19669"/>
        <dbReference type="ChEBI" id="CHEBI:15377"/>
        <dbReference type="ChEBI" id="CHEBI:15378"/>
        <dbReference type="ChEBI" id="CHEBI:37565"/>
        <dbReference type="ChEBI" id="CHEBI:43474"/>
        <dbReference type="ChEBI" id="CHEBI:58189"/>
    </reaction>
</comment>
<evidence type="ECO:0000256" key="13">
    <source>
        <dbReference type="ARBA" id="ARBA00022840"/>
    </source>
</evidence>
<dbReference type="KEGG" id="vg:37627596"/>
<evidence type="ECO:0000256" key="17">
    <source>
        <dbReference type="ARBA" id="ARBA00023200"/>
    </source>
</evidence>
<dbReference type="EC" id="2.1.1.375" evidence="21"/>
<evidence type="ECO:0000256" key="25">
    <source>
        <dbReference type="ARBA" id="ARBA00047370"/>
    </source>
</evidence>
<evidence type="ECO:0000313" key="30">
    <source>
        <dbReference type="Proteomes" id="UP000204558"/>
    </source>
</evidence>
<comment type="catalytic activity">
    <reaction evidence="25">
        <text>a 5'-end (5'-triphosphoguanosine)-adenylyl-adenylyl-cytidylyl-adenosine in mRNA + 2 S-adenosyl-L-methionine = a 5'-end (N(7)-methyl 5'-triphosphoguanosine)-(2'-O-methyladenylyl)-adenylyl-cytidylyl-adenosine in mRNA + 2 S-adenosyl-L-homocysteine + H(+)</text>
        <dbReference type="Rhea" id="RHEA:65376"/>
        <dbReference type="Rhea" id="RHEA-COMP:16797"/>
        <dbReference type="Rhea" id="RHEA-COMP:16798"/>
        <dbReference type="ChEBI" id="CHEBI:15378"/>
        <dbReference type="ChEBI" id="CHEBI:57856"/>
        <dbReference type="ChEBI" id="CHEBI:59789"/>
        <dbReference type="ChEBI" id="CHEBI:156483"/>
        <dbReference type="ChEBI" id="CHEBI:156484"/>
        <dbReference type="EC" id="2.1.1.375"/>
    </reaction>
</comment>
<evidence type="ECO:0000256" key="8">
    <source>
        <dbReference type="ARBA" id="ARBA00022679"/>
    </source>
</evidence>
<dbReference type="GO" id="GO:0044423">
    <property type="term" value="C:virion component"/>
    <property type="evidence" value="ECO:0007669"/>
    <property type="project" value="UniProtKB-KW"/>
</dbReference>
<comment type="catalytic activity">
    <reaction evidence="24">
        <text>a 5'-end (5'-triphosphoguanosine)-adenylyl-adenylyl-cytidylyl-adenosine in mRNA + S-adenosyl-L-methionine = a 5'-end (5'-triphosphoguanosine)-(2'-O-methyladenylyl)-adenylyl-cytidylyl-adenosine in mRNA + S-adenosyl-L-homocysteine + H(+)</text>
        <dbReference type="Rhea" id="RHEA:65380"/>
        <dbReference type="Rhea" id="RHEA-COMP:16797"/>
        <dbReference type="Rhea" id="RHEA-COMP:16801"/>
        <dbReference type="ChEBI" id="CHEBI:15378"/>
        <dbReference type="ChEBI" id="CHEBI:57856"/>
        <dbReference type="ChEBI" id="CHEBI:59789"/>
        <dbReference type="ChEBI" id="CHEBI:156482"/>
        <dbReference type="ChEBI" id="CHEBI:156484"/>
    </reaction>
</comment>
<sequence length="2103" mass="243340">MEEYDYEEIYDNSAEIDDVDLLFADGILDSFELPKDLLSLSKYDYNLDSPIIIDKIVELVKYLKGEAVIPLFYNPSFEYYKEVFCKERIQVKDLSDPFKPQLLIYNYLHEPVSITAEFRKLIENTKLDTLCLSEVINSFYKGLGDDQPISFLLSPTPEITSYGLKFLELHKLVIMMNNCNCSRGPEIAKLFKSQFLPDTKHKLVRCEKHYFKFQSSSIHNVIITSDFLYSLTYNIIISREHLLMIKDMCLARFNCLMELSMNKRNSSDFLNWLNAGDLCLKAYGDSSYKIFKLIEPICNSLMSDYGSNIIPQFPKFTEFSDFINNELYDKIRVYPLSRDFFDKTFTGNLDDTLFKYGAFRIFGHPVIDYFEGLEDLYKLTHEEKLIDHEFINTLASDLAFIVLDKKYKEDNIWYVDKSQIKKSDPMYMYIMSNTWPPADKIQKYGNRWNKLPLIRCYDLPEFIDPSELYSDKSHSIQLTALLEHIQFNNNVPIPTKRVLETMLKKENTNWIKFLQEVDEKGFEKDDLVIGLRAKEREMKNKGRFFALMSWKLREYFVVTEYLIKKHFIPLFQGLTMADDLNTVIDKMIQSTSGHDKEDCKRLVTVCNHLDYEKWNNNQRGESNNPVFKVMGQFLGFPNLITRTHEIFENSLIYFVNRPDLMTVRNGTVENKTEKRVCWNGQSGGLEGLRQKGWTITSMLMLLRIPRKRNTLIRTLAQGDNQVVITTYRPRVARTETEKLEIYQEIKDNNEKIMKEVDRSAVRMGLRIKKEECMQSIGYLNYGKIIIINGILYPLLSKRVSRMSALSNDQLPTMANILSTVGSNILTISHFSINIKEVMLRFCWYISFFRRVWEIYSCILGRSIKKDLPKNNVDHKYYIIKTAFCDPSLGGICGISLNRFLIRGFPDGVTEALSFWKLVYENTEHRWLKELCVIFGNPKLNIFQPQHFRKLLEQPDSLNLPGGMTPALLLRDKILEGMENQLSEIKNDMIVRSIQYKRDEEDRVLNWLSSLEPWYPKFQSEFYNSTFLGIVESQLSLFQNARTIRNMMRKKIEIEFNLILITSEIDNIKSVLTKPQCLGSIWRCSNEQADHLRMTGWGNKIYGVTVTHPSEMLGVINLGNHCCDICATMDTPYITVLVPKGFPQNMDQRGQYPSYLGSKTSESTALINPWEKETKIPLIKRASHLRVALGWFVDSDSKIAKSIFNNLESLTGEDWSQGQLESYQRTGTAAHRYGCSRQSSGGYCAQNPIISSHMITTTDTLGEWSAKNYDVMFQSVILYCQFTTFVKYSNITEGFSVHHHFKCQYCPSEIEEKKITSKTDLYLPDVSDIIKSWLPKDIQFAEKNKILNLPTIDFTTLTQWELNYQIGLTTGYLFGSSILSSKEIYDPTALFPLTIKNKINPLNYCKGLVRGLIIVSSIHIVVRKILSNTGSIKMILEGILSTLILKLCSDRSFLSITRDSNLGFYFETFPHKIPGSYPQNSHDLGLICKCALNNMMRDSLRSCYSSRSNLKRRLFIFPETNDPVLISSISIGEAIACELTRSDPPNRKSVGILKGLKELYINSINKNVPVEWITQQQNVYVINSEIRYILKHNPYQQQDKFDVLKWGTEFTSKIDYIIMSGTTQHTKLSLKTIPKIKNPTISSMRSAQLATGTHYKIRSILKTFKPLVKDGICGGDGSGGIGALMIRLYPFCRIIFNSLLDITNDDLKGSKPSTPSAIRAMGIDSERCVNLDSVWQSPSDLSQRTTWDYFLRCKKTFAMKINFIILDMQVVEDDIQNNIDRLFVEYSPRLLQDKCFILYKVYLDRLIKEDNVVNKMWNIYDKVTLVRTELSSSHTSEVYVYAEDLNRKPKNYLPDWDDCKKWLELQFCYRDNDKEFSRAIQFARKDMLIGVPISLTNKIKDEIVSILQILGITSRVSVTIGDIIERNEKYYLECLVFLKVTATYFSLKRNILNHRPSNTEVENCLLLLCGCLLAESILIRKIELNNLVLNIINRYGWIYLDLDSAAWTIEKPFNNGITKTVRIDSRLSIIQHISRCVFRLAINQGEPPLRTEIINRMLKQMVRAWDIESMSKTSGCFPARNISVPSYLVSEDPEVDEACYTSRD</sequence>
<keyword evidence="10" id="KW-0548">Nucleotidyltransferase</keyword>
<dbReference type="PROSITE" id="PS51590">
    <property type="entry name" value="SAM_MT_MNV_L"/>
    <property type="match status" value="1"/>
</dbReference>
<dbReference type="EC" id="2.7.7.48" evidence="3"/>
<keyword evidence="5" id="KW-0696">RNA-directed RNA polymerase</keyword>
<keyword evidence="14" id="KW-0946">Virion</keyword>
<dbReference type="GeneID" id="37627596"/>
<dbReference type="GO" id="GO:0030430">
    <property type="term" value="C:host cell cytoplasm"/>
    <property type="evidence" value="ECO:0007669"/>
    <property type="project" value="UniProtKB-SubCell"/>
</dbReference>
<evidence type="ECO:0000313" key="29">
    <source>
        <dbReference type="EMBL" id="AJR28581.1"/>
    </source>
</evidence>
<dbReference type="RefSeq" id="YP_009362218.1">
    <property type="nucleotide sequence ID" value="NC_034542.1"/>
</dbReference>
<keyword evidence="18" id="KW-0511">Multifunctional enzyme</keyword>
<keyword evidence="7" id="KW-0507">mRNA processing</keyword>
<dbReference type="EMBL" id="KM205023">
    <property type="protein sequence ID" value="AJR28581.1"/>
    <property type="molecule type" value="Viral_cRNA"/>
</dbReference>
<evidence type="ECO:0000256" key="22">
    <source>
        <dbReference type="ARBA" id="ARBA00030436"/>
    </source>
</evidence>
<evidence type="ECO:0000256" key="18">
    <source>
        <dbReference type="ARBA" id="ARBA00023268"/>
    </source>
</evidence>
<dbReference type="GO" id="GO:0004482">
    <property type="term" value="F:mRNA 5'-cap (guanine-N7-)-methyltransferase activity"/>
    <property type="evidence" value="ECO:0007669"/>
    <property type="project" value="InterPro"/>
</dbReference>
<evidence type="ECO:0000256" key="23">
    <source>
        <dbReference type="ARBA" id="ARBA00031012"/>
    </source>
</evidence>
<evidence type="ECO:0000256" key="12">
    <source>
        <dbReference type="ARBA" id="ARBA00022801"/>
    </source>
</evidence>
<keyword evidence="16" id="KW-0506">mRNA capping</keyword>
<dbReference type="InterPro" id="IPR014023">
    <property type="entry name" value="Mononeg_RNA_pol_cat"/>
</dbReference>
<evidence type="ECO:0000256" key="5">
    <source>
        <dbReference type="ARBA" id="ARBA00022484"/>
    </source>
</evidence>
<keyword evidence="12" id="KW-0378">Hydrolase</keyword>
<evidence type="ECO:0000256" key="6">
    <source>
        <dbReference type="ARBA" id="ARBA00022603"/>
    </source>
</evidence>
<keyword evidence="13" id="KW-0067">ATP-binding</keyword>
<dbReference type="InterPro" id="IPR048397">
    <property type="entry name" value="Methyltrans_Mon_CD"/>
</dbReference>
<dbReference type="NCBIfam" id="TIGR04198">
    <property type="entry name" value="paramyx_RNAcap"/>
    <property type="match status" value="1"/>
</dbReference>
<dbReference type="GO" id="GO:0016787">
    <property type="term" value="F:hydrolase activity"/>
    <property type="evidence" value="ECO:0007669"/>
    <property type="project" value="UniProtKB-KW"/>
</dbReference>
<evidence type="ECO:0000256" key="19">
    <source>
        <dbReference type="ARBA" id="ARBA00024494"/>
    </source>
</evidence>
<keyword evidence="8" id="KW-0808">Transferase</keyword>
<keyword evidence="15" id="KW-0693">Viral RNA replication</keyword>
<evidence type="ECO:0000256" key="9">
    <source>
        <dbReference type="ARBA" id="ARBA00022691"/>
    </source>
</evidence>
<dbReference type="InterPro" id="IPR039736">
    <property type="entry name" value="L_poly_C"/>
</dbReference>
<evidence type="ECO:0000256" key="10">
    <source>
        <dbReference type="ARBA" id="ARBA00022695"/>
    </source>
</evidence>
<evidence type="ECO:0000256" key="20">
    <source>
        <dbReference type="ARBA" id="ARBA00024499"/>
    </source>
</evidence>
<keyword evidence="9" id="KW-0949">S-adenosyl-L-methionine</keyword>
<dbReference type="Pfam" id="PF21080">
    <property type="entry name" value="Methyltrans_Mon_1st"/>
    <property type="match status" value="1"/>
</dbReference>
<evidence type="ECO:0000259" key="27">
    <source>
        <dbReference type="PROSITE" id="PS50526"/>
    </source>
</evidence>
<evidence type="ECO:0000256" key="24">
    <source>
        <dbReference type="ARBA" id="ARBA00047332"/>
    </source>
</evidence>
<dbReference type="EC" id="2.7.7.88" evidence="4"/>
<dbReference type="InterPro" id="IPR025786">
    <property type="entry name" value="Mononega_L_MeTrfase"/>
</dbReference>
<reference evidence="29 30" key="1">
    <citation type="journal article" date="2015" name="PLoS Pathog.">
        <title>Evolution of genome size and complexity in the rhabdoviridae.</title>
        <authorList>
            <person name="Walker P.J."/>
            <person name="Firth C."/>
            <person name="Widen S.G."/>
            <person name="Blasdell K.R."/>
            <person name="Guzman H."/>
            <person name="Wood T.G."/>
            <person name="Paradkar P.N."/>
            <person name="Holmes E.C."/>
            <person name="Tesh R.B."/>
            <person name="Vasilakis N."/>
        </authorList>
    </citation>
    <scope>NUCLEOTIDE SEQUENCE [LARGE SCALE GENOMIC DNA]</scope>
    <source>
        <strain evidence="29 30">733646</strain>
    </source>
</reference>
<dbReference type="InterPro" id="IPR026890">
    <property type="entry name" value="Mononeg_mRNAcap"/>
</dbReference>
<name>A0A0D3R1V0_9RHAB</name>
<evidence type="ECO:0000256" key="11">
    <source>
        <dbReference type="ARBA" id="ARBA00022741"/>
    </source>
</evidence>
<comment type="catalytic activity">
    <reaction evidence="20">
        <text>a 5'-end (5'-triphosphoguanosine)-(2'-O-methyladenylyl)-adenylyl-cytidylyl-adenosine in mRNA + S-adenosyl-L-methionine = a 5'-end (N(7)-methyl 5'-triphosphoguanosine)-(2'-O-methyladenylyl)-adenylyl-cytidylyl-adenosine in mRNA + S-adenosyl-L-homocysteine</text>
        <dbReference type="Rhea" id="RHEA:65440"/>
        <dbReference type="Rhea" id="RHEA-COMP:16798"/>
        <dbReference type="Rhea" id="RHEA-COMP:16801"/>
        <dbReference type="ChEBI" id="CHEBI:57856"/>
        <dbReference type="ChEBI" id="CHEBI:59789"/>
        <dbReference type="ChEBI" id="CHEBI:156482"/>
        <dbReference type="ChEBI" id="CHEBI:156483"/>
    </reaction>
</comment>
<dbReference type="Pfam" id="PF14314">
    <property type="entry name" value="Methyltrans_Mon_2nd"/>
    <property type="match status" value="1"/>
</dbReference>
<keyword evidence="30" id="KW-1185">Reference proteome</keyword>
<dbReference type="Proteomes" id="UP000204558">
    <property type="component" value="Segment"/>
</dbReference>
<dbReference type="GO" id="GO:0003968">
    <property type="term" value="F:RNA-directed RNA polymerase activity"/>
    <property type="evidence" value="ECO:0007669"/>
    <property type="project" value="UniProtKB-KW"/>
</dbReference>
<comment type="catalytic activity">
    <reaction evidence="19">
        <text>a 5'-end triphospho-adenylyl-adenylyl-cytidylyl-adenosine in mRNA + GDP + H(+) = a 5'-end (5'-triphosphoguanosine)-adenylyl-adenylyl-cytidylyl-adenosine in mRNA + diphosphate</text>
        <dbReference type="Rhea" id="RHEA:65436"/>
        <dbReference type="Rhea" id="RHEA-COMP:16797"/>
        <dbReference type="Rhea" id="RHEA-COMP:16799"/>
        <dbReference type="ChEBI" id="CHEBI:15378"/>
        <dbReference type="ChEBI" id="CHEBI:33019"/>
        <dbReference type="ChEBI" id="CHEBI:58189"/>
        <dbReference type="ChEBI" id="CHEBI:156484"/>
        <dbReference type="ChEBI" id="CHEBI:156503"/>
        <dbReference type="EC" id="2.7.7.88"/>
    </reaction>
</comment>
<dbReference type="InterPro" id="IPR039530">
    <property type="entry name" value="L_methyltransferase_rhabdo"/>
</dbReference>
<dbReference type="Pfam" id="PF00946">
    <property type="entry name" value="Mononeg_RNA_pol"/>
    <property type="match status" value="1"/>
</dbReference>
<organism evidence="29 30">
    <name type="scientific">Sripur virus</name>
    <dbReference type="NCBI Taxonomy" id="1620897"/>
    <lineage>
        <taxon>Viruses</taxon>
        <taxon>Riboviria</taxon>
        <taxon>Orthornavirae</taxon>
        <taxon>Negarnaviricota</taxon>
        <taxon>Haploviricotina</taxon>
        <taxon>Monjiviricetes</taxon>
        <taxon>Mononegavirales</taxon>
        <taxon>Rhabdoviridae</taxon>
        <taxon>Alpharhabdovirinae</taxon>
        <taxon>Sripuvirus</taxon>
        <taxon>Sripuvirus sripur</taxon>
    </lineage>
</organism>
<evidence type="ECO:0000256" key="14">
    <source>
        <dbReference type="ARBA" id="ARBA00022844"/>
    </source>
</evidence>
<evidence type="ECO:0000256" key="15">
    <source>
        <dbReference type="ARBA" id="ARBA00022953"/>
    </source>
</evidence>
<dbReference type="Pfam" id="PF14318">
    <property type="entry name" value="Mononeg_mRNAcap"/>
    <property type="match status" value="1"/>
</dbReference>
<evidence type="ECO:0000256" key="26">
    <source>
        <dbReference type="ARBA" id="ARBA00048548"/>
    </source>
</evidence>
<evidence type="ECO:0000256" key="3">
    <source>
        <dbReference type="ARBA" id="ARBA00012494"/>
    </source>
</evidence>
<evidence type="ECO:0000256" key="16">
    <source>
        <dbReference type="ARBA" id="ARBA00023042"/>
    </source>
</evidence>
<dbReference type="GO" id="GO:0005524">
    <property type="term" value="F:ATP binding"/>
    <property type="evidence" value="ECO:0007669"/>
    <property type="project" value="UniProtKB-KW"/>
</dbReference>
<keyword evidence="17" id="KW-1035">Host cytoplasm</keyword>
<evidence type="ECO:0000256" key="1">
    <source>
        <dbReference type="ARBA" id="ARBA00004192"/>
    </source>
</evidence>
<accession>A0A0D3R1V0</accession>
<evidence type="ECO:0000259" key="28">
    <source>
        <dbReference type="PROSITE" id="PS51590"/>
    </source>
</evidence>
<feature type="domain" description="Mononegavirus-type SAM-dependent 2'-O-MTase" evidence="28">
    <location>
        <begin position="1644"/>
        <end position="1840"/>
    </location>
</feature>
<feature type="domain" description="RdRp catalytic" evidence="27">
    <location>
        <begin position="603"/>
        <end position="789"/>
    </location>
</feature>
<evidence type="ECO:0000256" key="4">
    <source>
        <dbReference type="ARBA" id="ARBA00012582"/>
    </source>
</evidence>
<evidence type="ECO:0000256" key="21">
    <source>
        <dbReference type="ARBA" id="ARBA00026099"/>
    </source>
</evidence>
<evidence type="ECO:0000256" key="2">
    <source>
        <dbReference type="ARBA" id="ARBA00004328"/>
    </source>
</evidence>
<keyword evidence="11" id="KW-0547">Nucleotide-binding</keyword>
<comment type="subcellular location">
    <subcellularLocation>
        <location evidence="1">Host cytoplasm</location>
    </subcellularLocation>
    <subcellularLocation>
        <location evidence="2">Virion</location>
    </subcellularLocation>
</comment>
<keyword evidence="6" id="KW-0489">Methyltransferase</keyword>
<dbReference type="PROSITE" id="PS50526">
    <property type="entry name" value="RDRP_SSRNA_NEG_NONSEG"/>
    <property type="match status" value="1"/>
</dbReference>
<evidence type="ECO:0000256" key="7">
    <source>
        <dbReference type="ARBA" id="ARBA00022664"/>
    </source>
</evidence>
<proteinExistence type="predicted"/>
<protein>
    <recommendedName>
        <fullName evidence="23">Replicase</fullName>
        <ecNumber evidence="21">2.1.1.375</ecNumber>
        <ecNumber evidence="3">2.7.7.48</ecNumber>
        <ecNumber evidence="4">2.7.7.88</ecNumber>
    </recommendedName>
    <alternativeName>
        <fullName evidence="22">Transcriptase</fullName>
    </alternativeName>
</protein>